<reference evidence="1" key="3">
    <citation type="submission" date="2020-02" db="EMBL/GenBank/DDBJ databases">
        <authorList>
            <person name="Sarangi A.N."/>
            <person name="Ghosh S."/>
            <person name="Mukherjee M."/>
            <person name="Tripathy S."/>
        </authorList>
    </citation>
    <scope>NUCLEOTIDE SEQUENCE</scope>
    <source>
        <strain evidence="1">BDU141951</strain>
    </source>
</reference>
<gene>
    <name evidence="1" type="ORF">QQ91_019565</name>
</gene>
<evidence type="ECO:0000313" key="1">
    <source>
        <dbReference type="EMBL" id="NEV69299.1"/>
    </source>
</evidence>
<reference evidence="1" key="1">
    <citation type="submission" date="2014-11" db="EMBL/GenBank/DDBJ databases">
        <authorList>
            <person name="Malar M.C."/>
            <person name="Sen D."/>
            <person name="Tripathy S."/>
        </authorList>
    </citation>
    <scope>NUCLEOTIDE SEQUENCE</scope>
    <source>
        <strain evidence="1">BDU141951</strain>
    </source>
</reference>
<name>A0A0C1Y6L4_9CYAN</name>
<comment type="caution">
    <text evidence="1">The sequence shown here is derived from an EMBL/GenBank/DDBJ whole genome shotgun (WGS) entry which is preliminary data.</text>
</comment>
<proteinExistence type="predicted"/>
<dbReference type="EMBL" id="JTHE02000003">
    <property type="protein sequence ID" value="NEV69299.1"/>
    <property type="molecule type" value="Genomic_DNA"/>
</dbReference>
<reference evidence="1" key="2">
    <citation type="journal article" date="2015" name="Genome Announc.">
        <title>Draft Genome Sequence of Filamentous Marine Cyanobacterium Lyngbya confervoides Strain BDU141951.</title>
        <authorList>
            <person name="Chandrababunaidu M.M."/>
            <person name="Sen D."/>
            <person name="Tripathy S."/>
        </authorList>
    </citation>
    <scope>NUCLEOTIDE SEQUENCE</scope>
    <source>
        <strain evidence="1">BDU141951</strain>
    </source>
</reference>
<sequence>MPSRWSQQREEAAAQRHAINLQYLNPLRLWLEETYVRLQLIETELALSDRPSPLLSVPAPAAISQQDAIWFNQAGAYLASTCYITACLFWALKQVREHLPYLRLSREGDTELMTLMFQVSQAFLQDLGIFYVIQPSLGNDVYLASQQRLMTYREFCERLQQPEERVWSDRLIQFYLDIGQRRRPQNLAAALQAIRTLSAFLDEQIGAGVSIRDRLNAEGITS</sequence>
<accession>A0A0C1Y6L4</accession>
<dbReference type="AlphaFoldDB" id="A0A0C1Y6L4"/>
<organism evidence="1">
    <name type="scientific">Lyngbya confervoides BDU141951</name>
    <dbReference type="NCBI Taxonomy" id="1574623"/>
    <lineage>
        <taxon>Bacteria</taxon>
        <taxon>Bacillati</taxon>
        <taxon>Cyanobacteriota</taxon>
        <taxon>Cyanophyceae</taxon>
        <taxon>Oscillatoriophycideae</taxon>
        <taxon>Oscillatoriales</taxon>
        <taxon>Microcoleaceae</taxon>
        <taxon>Lyngbya</taxon>
    </lineage>
</organism>
<protein>
    <submittedName>
        <fullName evidence="1">Uncharacterized protein</fullName>
    </submittedName>
</protein>